<dbReference type="Proteomes" id="UP000258309">
    <property type="component" value="Unassembled WGS sequence"/>
</dbReference>
<gene>
    <name evidence="6" type="ORF">B7463_g9718</name>
</gene>
<feature type="non-terminal residue" evidence="6">
    <location>
        <position position="498"/>
    </location>
</feature>
<reference evidence="6 7" key="1">
    <citation type="submission" date="2018-05" db="EMBL/GenBank/DDBJ databases">
        <title>Draft genome sequence of Scytalidium lignicola DSM 105466, a ubiquitous saprotrophic fungus.</title>
        <authorList>
            <person name="Buettner E."/>
            <person name="Gebauer A.M."/>
            <person name="Hofrichter M."/>
            <person name="Liers C."/>
            <person name="Kellner H."/>
        </authorList>
    </citation>
    <scope>NUCLEOTIDE SEQUENCE [LARGE SCALE GENOMIC DNA]</scope>
    <source>
        <strain evidence="6 7">DSM 105466</strain>
    </source>
</reference>
<dbReference type="STRING" id="5539.A0A3E2GZQ3"/>
<dbReference type="InterPro" id="IPR020946">
    <property type="entry name" value="Flavin_mOase-like"/>
</dbReference>
<dbReference type="EMBL" id="NCSJ02000251">
    <property type="protein sequence ID" value="RFU26616.1"/>
    <property type="molecule type" value="Genomic_DNA"/>
</dbReference>
<dbReference type="Pfam" id="PF00743">
    <property type="entry name" value="FMO-like"/>
    <property type="match status" value="1"/>
</dbReference>
<dbReference type="OrthoDB" id="66881at2759"/>
<keyword evidence="4" id="KW-0560">Oxidoreductase</keyword>
<keyword evidence="5" id="KW-0503">Monooxygenase</keyword>
<keyword evidence="3" id="KW-0274">FAD</keyword>
<evidence type="ECO:0008006" key="8">
    <source>
        <dbReference type="Google" id="ProtNLM"/>
    </source>
</evidence>
<evidence type="ECO:0000256" key="4">
    <source>
        <dbReference type="ARBA" id="ARBA00023002"/>
    </source>
</evidence>
<dbReference type="OMA" id="EFKPWRD"/>
<accession>A0A3E2GZQ3</accession>
<protein>
    <recommendedName>
        <fullName evidence="8">FAD/NAD(P)-binding domain-containing protein</fullName>
    </recommendedName>
</protein>
<comment type="cofactor">
    <cofactor evidence="1">
        <name>FAD</name>
        <dbReference type="ChEBI" id="CHEBI:57692"/>
    </cofactor>
</comment>
<evidence type="ECO:0000313" key="7">
    <source>
        <dbReference type="Proteomes" id="UP000258309"/>
    </source>
</evidence>
<dbReference type="Gene3D" id="3.50.50.60">
    <property type="entry name" value="FAD/NAD(P)-binding domain"/>
    <property type="match status" value="3"/>
</dbReference>
<comment type="caution">
    <text evidence="6">The sequence shown here is derived from an EMBL/GenBank/DDBJ whole genome shotgun (WGS) entry which is preliminary data.</text>
</comment>
<organism evidence="6 7">
    <name type="scientific">Scytalidium lignicola</name>
    <name type="common">Hyphomycete</name>
    <dbReference type="NCBI Taxonomy" id="5539"/>
    <lineage>
        <taxon>Eukaryota</taxon>
        <taxon>Fungi</taxon>
        <taxon>Dikarya</taxon>
        <taxon>Ascomycota</taxon>
        <taxon>Pezizomycotina</taxon>
        <taxon>Leotiomycetes</taxon>
        <taxon>Leotiomycetes incertae sedis</taxon>
        <taxon>Scytalidium</taxon>
    </lineage>
</organism>
<dbReference type="PANTHER" id="PTHR43872:SF1">
    <property type="entry name" value="MONOOXYGENASE, PUTATIVE (AFU_ORTHOLOGUE AFUA_8G02570)-RELATED"/>
    <property type="match status" value="1"/>
</dbReference>
<sequence>MSDYSEVLPDDHNPSPPTLDTDIIIIGAGISGINTAYRVQQDALAGTSYIIFENRGQIGGTWDLFRYPGIRSDSDIHTFGFAWKPWIDKKPLAAGGKILDYMNEAATEQGIMKNIRFHHKVFGMDWSSQYSMWSVTVENDKGESRVFHSRFVVLGTGYYNYEKPFNAEIPGIESFKGDIIHPQFWPEKLDYTDKNMVIIGSGATAVTILPSVIEKVKHATVLQRSPTYIVPLPMNDTWVKFFRTFFPSALARRINRLRWIFRGYYFYYFCHFFPNAARKAIQAASIQELPKFVSWDPHFKPRYNPWEQRLCVCPDGDFYAALRTGKGDIVTDTIKQVTEHEIQLTSGAVLKPDIIVTATGLKLRFGGDIKITLDGEPVDVSSKFAWKAAMMQDVPNLIYVFGYLNASWTLGADVAAKLLTRLLQQMKTQNATVVTPRLQHAEKMEGKEIMKFSSTYWKEATKVFPRFGGKGQWQANRNYLVDMYGAKYGDVKTGLDFA</sequence>
<dbReference type="InterPro" id="IPR051820">
    <property type="entry name" value="FAD-binding_MO"/>
</dbReference>
<dbReference type="PANTHER" id="PTHR43872">
    <property type="entry name" value="MONOOXYGENASE, PUTATIVE (AFU_ORTHOLOGUE AFUA_8G02570)-RELATED"/>
    <property type="match status" value="1"/>
</dbReference>
<dbReference type="InterPro" id="IPR036188">
    <property type="entry name" value="FAD/NAD-bd_sf"/>
</dbReference>
<dbReference type="AlphaFoldDB" id="A0A3E2GZQ3"/>
<evidence type="ECO:0000256" key="1">
    <source>
        <dbReference type="ARBA" id="ARBA00001974"/>
    </source>
</evidence>
<dbReference type="GO" id="GO:0050661">
    <property type="term" value="F:NADP binding"/>
    <property type="evidence" value="ECO:0007669"/>
    <property type="project" value="InterPro"/>
</dbReference>
<evidence type="ECO:0000256" key="3">
    <source>
        <dbReference type="ARBA" id="ARBA00022827"/>
    </source>
</evidence>
<dbReference type="GO" id="GO:0050660">
    <property type="term" value="F:flavin adenine dinucleotide binding"/>
    <property type="evidence" value="ECO:0007669"/>
    <property type="project" value="InterPro"/>
</dbReference>
<name>A0A3E2GZQ3_SCYLI</name>
<keyword evidence="7" id="KW-1185">Reference proteome</keyword>
<dbReference type="GO" id="GO:0004499">
    <property type="term" value="F:N,N-dimethylaniline monooxygenase activity"/>
    <property type="evidence" value="ECO:0007669"/>
    <property type="project" value="InterPro"/>
</dbReference>
<proteinExistence type="predicted"/>
<evidence type="ECO:0000256" key="5">
    <source>
        <dbReference type="ARBA" id="ARBA00023033"/>
    </source>
</evidence>
<evidence type="ECO:0000313" key="6">
    <source>
        <dbReference type="EMBL" id="RFU26616.1"/>
    </source>
</evidence>
<evidence type="ECO:0000256" key="2">
    <source>
        <dbReference type="ARBA" id="ARBA00022630"/>
    </source>
</evidence>
<dbReference type="SUPFAM" id="SSF51905">
    <property type="entry name" value="FAD/NAD(P)-binding domain"/>
    <property type="match status" value="2"/>
</dbReference>
<keyword evidence="2" id="KW-0285">Flavoprotein</keyword>
<feature type="non-terminal residue" evidence="6">
    <location>
        <position position="1"/>
    </location>
</feature>